<dbReference type="Pfam" id="PF14765">
    <property type="entry name" value="PS-DH"/>
    <property type="match status" value="1"/>
</dbReference>
<dbReference type="SMART" id="SM00822">
    <property type="entry name" value="PKS_KR"/>
    <property type="match status" value="1"/>
</dbReference>
<keyword evidence="15" id="KW-1185">Reference proteome</keyword>
<dbReference type="InterPro" id="IPR009081">
    <property type="entry name" value="PP-bd_ACP"/>
</dbReference>
<dbReference type="EMBL" id="CP134191">
    <property type="protein sequence ID" value="WPB06799.1"/>
    <property type="molecule type" value="Genomic_DNA"/>
</dbReference>
<dbReference type="Gene3D" id="3.10.129.110">
    <property type="entry name" value="Polyketide synthase dehydratase"/>
    <property type="match status" value="1"/>
</dbReference>
<dbReference type="Pfam" id="PF02801">
    <property type="entry name" value="Ketoacyl-synt_C"/>
    <property type="match status" value="1"/>
</dbReference>
<dbReference type="InterPro" id="IPR036291">
    <property type="entry name" value="NAD(P)-bd_dom_sf"/>
</dbReference>
<dbReference type="Pfam" id="PF08659">
    <property type="entry name" value="KR"/>
    <property type="match status" value="1"/>
</dbReference>
<dbReference type="Pfam" id="PF21089">
    <property type="entry name" value="PKS_DH_N"/>
    <property type="match status" value="1"/>
</dbReference>
<keyword evidence="7" id="KW-0012">Acyltransferase</keyword>
<dbReference type="InterPro" id="IPR050091">
    <property type="entry name" value="PKS_NRPS_Biosynth_Enz"/>
</dbReference>
<dbReference type="InterPro" id="IPR014031">
    <property type="entry name" value="Ketoacyl_synth_C"/>
</dbReference>
<dbReference type="InterPro" id="IPR014030">
    <property type="entry name" value="Ketoacyl_synth_N"/>
</dbReference>
<dbReference type="Pfam" id="PF00698">
    <property type="entry name" value="Acyl_transf_1"/>
    <property type="match status" value="1"/>
</dbReference>
<dbReference type="PROSITE" id="PS50075">
    <property type="entry name" value="CARRIER"/>
    <property type="match status" value="1"/>
</dbReference>
<dbReference type="Pfam" id="PF16197">
    <property type="entry name" value="KAsynt_C_assoc"/>
    <property type="match status" value="1"/>
</dbReference>
<feature type="region of interest" description="N-terminal hotdog fold" evidence="8">
    <location>
        <begin position="975"/>
        <end position="1103"/>
    </location>
</feature>
<dbReference type="OrthoDB" id="329835at2759"/>
<keyword evidence="4" id="KW-0808">Transferase</keyword>
<dbReference type="PROSITE" id="PS52004">
    <property type="entry name" value="KS3_2"/>
    <property type="match status" value="1"/>
</dbReference>
<dbReference type="Pfam" id="PF13602">
    <property type="entry name" value="ADH_zinc_N_2"/>
    <property type="match status" value="1"/>
</dbReference>
<evidence type="ECO:0000259" key="9">
    <source>
        <dbReference type="PROSITE" id="PS50075"/>
    </source>
</evidence>
<dbReference type="InterPro" id="IPR020843">
    <property type="entry name" value="ER"/>
</dbReference>
<dbReference type="InterPro" id="IPR036736">
    <property type="entry name" value="ACP-like_sf"/>
</dbReference>
<dbReference type="FunFam" id="3.40.50.720:FF:000209">
    <property type="entry name" value="Polyketide synthase Pks12"/>
    <property type="match status" value="1"/>
</dbReference>
<dbReference type="GO" id="GO:0044550">
    <property type="term" value="P:secondary metabolite biosynthetic process"/>
    <property type="evidence" value="ECO:0007669"/>
    <property type="project" value="TreeGrafter"/>
</dbReference>
<dbReference type="InterPro" id="IPR006162">
    <property type="entry name" value="Ppantetheine_attach_site"/>
</dbReference>
<dbReference type="Gene3D" id="3.90.180.10">
    <property type="entry name" value="Medium-chain alcohol dehydrogenases, catalytic domain"/>
    <property type="match status" value="1"/>
</dbReference>
<dbReference type="SUPFAM" id="SSF53901">
    <property type="entry name" value="Thiolase-like"/>
    <property type="match status" value="1"/>
</dbReference>
<dbReference type="Gene3D" id="3.40.47.10">
    <property type="match status" value="1"/>
</dbReference>
<keyword evidence="3" id="KW-0489">Methyltransferase</keyword>
<dbReference type="Gene3D" id="3.40.50.720">
    <property type="entry name" value="NAD(P)-binding Rossmann-like Domain"/>
    <property type="match status" value="2"/>
</dbReference>
<feature type="domain" description="Carrier" evidence="9">
    <location>
        <begin position="2452"/>
        <end position="2527"/>
    </location>
</feature>
<evidence type="ECO:0000313" key="14">
    <source>
        <dbReference type="Proteomes" id="UP000230605"/>
    </source>
</evidence>
<feature type="domain" description="Ketosynthase family 3 (KS3)" evidence="10">
    <location>
        <begin position="56"/>
        <end position="474"/>
    </location>
</feature>
<dbReference type="PROSITE" id="PS00606">
    <property type="entry name" value="KS3_1"/>
    <property type="match status" value="1"/>
</dbReference>
<evidence type="ECO:0000256" key="5">
    <source>
        <dbReference type="ARBA" id="ARBA00022857"/>
    </source>
</evidence>
<evidence type="ECO:0000256" key="7">
    <source>
        <dbReference type="ARBA" id="ARBA00023315"/>
    </source>
</evidence>
<proteinExistence type="predicted"/>
<dbReference type="SUPFAM" id="SSF51735">
    <property type="entry name" value="NAD(P)-binding Rossmann-fold domains"/>
    <property type="match status" value="2"/>
</dbReference>
<evidence type="ECO:0000313" key="12">
    <source>
        <dbReference type="EMBL" id="PIA96147.1"/>
    </source>
</evidence>
<dbReference type="InterPro" id="IPR018201">
    <property type="entry name" value="Ketoacyl_synth_AS"/>
</dbReference>
<dbReference type="Pfam" id="PF00109">
    <property type="entry name" value="ketoacyl-synt"/>
    <property type="match status" value="1"/>
</dbReference>
<keyword evidence="1" id="KW-0596">Phosphopantetheine</keyword>
<evidence type="ECO:0000313" key="15">
    <source>
        <dbReference type="Proteomes" id="UP001302367"/>
    </source>
</evidence>
<feature type="active site" description="Proton acceptor; for dehydratase activity" evidence="8">
    <location>
        <position position="1007"/>
    </location>
</feature>
<dbReference type="SMART" id="SM00827">
    <property type="entry name" value="PKS_AT"/>
    <property type="match status" value="1"/>
</dbReference>
<feature type="domain" description="PKS/mFAS DH" evidence="11">
    <location>
        <begin position="975"/>
        <end position="1267"/>
    </location>
</feature>
<keyword evidence="5" id="KW-0521">NADP</keyword>
<keyword evidence="6" id="KW-0511">Multifunctional enzyme</keyword>
<evidence type="ECO:0000256" key="3">
    <source>
        <dbReference type="ARBA" id="ARBA00022603"/>
    </source>
</evidence>
<dbReference type="Gene3D" id="1.10.1200.10">
    <property type="entry name" value="ACP-like"/>
    <property type="match status" value="1"/>
</dbReference>
<dbReference type="InterPro" id="IPR057326">
    <property type="entry name" value="KR_dom"/>
</dbReference>
<dbReference type="InterPro" id="IPR013154">
    <property type="entry name" value="ADH-like_N"/>
</dbReference>
<dbReference type="SUPFAM" id="SSF55048">
    <property type="entry name" value="Probable ACP-binding domain of malonyl-CoA ACP transacylase"/>
    <property type="match status" value="1"/>
</dbReference>
<gene>
    <name evidence="12" type="ORF">CB0940_10095</name>
    <name evidence="13" type="ORF">RHO25_011459</name>
</gene>
<dbReference type="PANTHER" id="PTHR43775:SF49">
    <property type="entry name" value="SYNTHASE, PUTATIVE (JCVI)-RELATED"/>
    <property type="match status" value="1"/>
</dbReference>
<dbReference type="SUPFAM" id="SSF50129">
    <property type="entry name" value="GroES-like"/>
    <property type="match status" value="1"/>
</dbReference>
<dbReference type="InterPro" id="IPR049551">
    <property type="entry name" value="PKS_DH_C"/>
</dbReference>
<dbReference type="Gene3D" id="3.40.366.10">
    <property type="entry name" value="Malonyl-Coenzyme A Acyl Carrier Protein, domain 2"/>
    <property type="match status" value="1"/>
</dbReference>
<dbReference type="GO" id="GO:0004315">
    <property type="term" value="F:3-oxoacyl-[acyl-carrier-protein] synthase activity"/>
    <property type="evidence" value="ECO:0007669"/>
    <property type="project" value="InterPro"/>
</dbReference>
<dbReference type="Pfam" id="PF23297">
    <property type="entry name" value="ACP_SdgA_C"/>
    <property type="match status" value="1"/>
</dbReference>
<dbReference type="SMART" id="SM00825">
    <property type="entry name" value="PKS_KS"/>
    <property type="match status" value="1"/>
</dbReference>
<dbReference type="InterPro" id="IPR020807">
    <property type="entry name" value="PKS_DH"/>
</dbReference>
<dbReference type="SUPFAM" id="SSF47336">
    <property type="entry name" value="ACP-like"/>
    <property type="match status" value="1"/>
</dbReference>
<evidence type="ECO:0000259" key="10">
    <source>
        <dbReference type="PROSITE" id="PS52004"/>
    </source>
</evidence>
<dbReference type="InterPro" id="IPR020841">
    <property type="entry name" value="PKS_Beta-ketoAc_synthase_dom"/>
</dbReference>
<dbReference type="PROSITE" id="PS00012">
    <property type="entry name" value="PHOSPHOPANTETHEINE"/>
    <property type="match status" value="1"/>
</dbReference>
<dbReference type="PANTHER" id="PTHR43775">
    <property type="entry name" value="FATTY ACID SYNTHASE"/>
    <property type="match status" value="1"/>
</dbReference>
<feature type="active site" description="Proton donor; for dehydratase activity" evidence="8">
    <location>
        <position position="1174"/>
    </location>
</feature>
<dbReference type="GO" id="GO:0006633">
    <property type="term" value="P:fatty acid biosynthetic process"/>
    <property type="evidence" value="ECO:0007669"/>
    <property type="project" value="InterPro"/>
</dbReference>
<accession>A0A2G5HUC3</accession>
<dbReference type="Proteomes" id="UP000230605">
    <property type="component" value="Chromosome 8"/>
</dbReference>
<dbReference type="InterPro" id="IPR013968">
    <property type="entry name" value="PKS_KR"/>
</dbReference>
<dbReference type="GO" id="GO:0008168">
    <property type="term" value="F:methyltransferase activity"/>
    <property type="evidence" value="ECO:0007669"/>
    <property type="project" value="UniProtKB-KW"/>
</dbReference>
<evidence type="ECO:0000256" key="4">
    <source>
        <dbReference type="ARBA" id="ARBA00022679"/>
    </source>
</evidence>
<dbReference type="InterPro" id="IPR014043">
    <property type="entry name" value="Acyl_transferase_dom"/>
</dbReference>
<dbReference type="InterPro" id="IPR049552">
    <property type="entry name" value="PKS_DH_N"/>
</dbReference>
<dbReference type="InterPro" id="IPR042104">
    <property type="entry name" value="PKS_dehydratase_sf"/>
</dbReference>
<dbReference type="Pfam" id="PF08242">
    <property type="entry name" value="Methyltransf_12"/>
    <property type="match status" value="1"/>
</dbReference>
<dbReference type="InterPro" id="IPR016036">
    <property type="entry name" value="Malonyl_transacylase_ACP-bd"/>
</dbReference>
<dbReference type="InterPro" id="IPR011032">
    <property type="entry name" value="GroES-like_sf"/>
</dbReference>
<dbReference type="SMART" id="SM00826">
    <property type="entry name" value="PKS_DH"/>
    <property type="match status" value="1"/>
</dbReference>
<dbReference type="CDD" id="cd02440">
    <property type="entry name" value="AdoMet_MTases"/>
    <property type="match status" value="1"/>
</dbReference>
<dbReference type="InterPro" id="IPR016039">
    <property type="entry name" value="Thiolase-like"/>
</dbReference>
<dbReference type="GO" id="GO:0016491">
    <property type="term" value="F:oxidoreductase activity"/>
    <property type="evidence" value="ECO:0007669"/>
    <property type="project" value="InterPro"/>
</dbReference>
<evidence type="ECO:0000256" key="2">
    <source>
        <dbReference type="ARBA" id="ARBA00022553"/>
    </source>
</evidence>
<reference evidence="12 14" key="1">
    <citation type="submission" date="2015-10" db="EMBL/GenBank/DDBJ databases">
        <title>The cercosporin biosynthetic gene cluster was horizontally transferred to several fungal lineages and shown to be expanded in Cercospora beticola based on microsynteny with recipient genomes.</title>
        <authorList>
            <person name="De Jonge R."/>
            <person name="Ebert M.K."/>
            <person name="Suttle J.C."/>
            <person name="Jurick Ii W.M."/>
            <person name="Secor G.A."/>
            <person name="Thomma B.P."/>
            <person name="Van De Peer Y."/>
            <person name="Bolton M.D."/>
        </authorList>
    </citation>
    <scope>NUCLEOTIDE SEQUENCE [LARGE SCALE GENOMIC DNA]</scope>
    <source>
        <strain evidence="12 14">09-40</strain>
    </source>
</reference>
<name>A0A2G5HUC3_CERBT</name>
<dbReference type="InterPro" id="IPR049900">
    <property type="entry name" value="PKS_mFAS_DH"/>
</dbReference>
<dbReference type="SMART" id="SM00823">
    <property type="entry name" value="PKS_PP"/>
    <property type="match status" value="1"/>
</dbReference>
<evidence type="ECO:0000256" key="1">
    <source>
        <dbReference type="ARBA" id="ARBA00022450"/>
    </source>
</evidence>
<dbReference type="InterPro" id="IPR001227">
    <property type="entry name" value="Ac_transferase_dom_sf"/>
</dbReference>
<dbReference type="SUPFAM" id="SSF52151">
    <property type="entry name" value="FabD/lysophospholipase-like"/>
    <property type="match status" value="1"/>
</dbReference>
<dbReference type="SUPFAM" id="SSF53335">
    <property type="entry name" value="S-adenosyl-L-methionine-dependent methyltransferases"/>
    <property type="match status" value="1"/>
</dbReference>
<evidence type="ECO:0000256" key="6">
    <source>
        <dbReference type="ARBA" id="ARBA00023268"/>
    </source>
</evidence>
<protein>
    <submittedName>
        <fullName evidence="12">Nonribosomal peptide synthetase 14</fullName>
    </submittedName>
</protein>
<dbReference type="SMART" id="SM00829">
    <property type="entry name" value="PKS_ER"/>
    <property type="match status" value="1"/>
</dbReference>
<sequence length="2547" mass="281001">MEFSTPSSQARSDSISDCVHMTHAHDAGANGVTHNTRNASRLPSDVTVGLGTATDTTPVAICGMGLRLPGSIHDPTSMFNFLMNGKDARTPTDDKRFNINGYYNKSSGIGTMPMNHGYWLDDLDLRQFDTAMFNMTASEAERLDPRQRLLLEVAREALESAGETGWRGKSIGCYVGAFGEDWQELHSKDPLDSGIYRITGYLDFALSNRLSYEFDLRGPSMTIKTACSSTGTALHLACQAIAQNECTAAIVAGVNLILTPTLSLAMTDQGGLSADASCKTFDASANGYARAEAASAIYIKKWDAAMRDGDPIRAVIRNTASNFDGKTQGITNPSAEAQEALIRQAYGRAGLDPARTAMVECHGTGTAVGDPLELEAVANVFGRKGVFIGSVKPNFGHGEAAATLTSILKSVLALENKIMFPNIKFTNPNPKIPFNDAKLMVPVKPTAWPDDRAEVISVNSFGVGGTNVHIVLQSAASFALEKSVKHLHTSLAAVDTTMLLVFSAASKESLKAVADNCQAYLRAHPDRFAHLAYTLALRREHLQFRSFTVVECRNAGEDVAASATTMQARTENAACHQTTQNCKFDKNGVRHVPDLTISPPIKCQAARQTLFVFTGQGAQWARMGQSLMDKQPRFLQSLRDMDLILQSLDHSPKWTIEGEIGKDENLSRLDEPEICQPICTSLQIALVQLLLHWGVRPAAVIGHSSGEIAAAYAAGSLTMREAMVTAYYRGYVASQQKRNGGMAVVGMSQDHARLFCSPGVEIACKNSGKNVTLSGDMEQLDVVLASIAKAEPDVFIRRLPVQEAYHSYHMKDIGGAYCEYITEHLTPCEPTVPFFSSVHGARLASAVKLDATYWRSNLEQPVEFHAATKQMLCSFPRDTTVLEVGPHAALAGPLKQIANELSSANQYLAVLTRRQDDNYCFLKAMGQLHCIGHQVSFPYHGQVLTDLDPYPWKHERYWYETRLMRDWRMRKHAPHELLGVRTLESGDLQPCWRNLLRLKDVEWLKDHRIGDDIVFPAAAYICMAGEASLQMTGTVDYTVKEVSFNTAMVLRTSECTEILTTLRPQRVTSSLDSAWFEFTIISFSGSVWNKHCTGLIKGGQESRGPSFQAETYPRQVSTSAWYRSMARAGLKYGPRFVGMEGITAGIQEAKASAVISDKQNPNEPHYPLHPTTLDIAFQTIRVAVHLGEPRLFRRVYLPTYIEELYVGDARHQTIRVNTRAVSGKYGATRGYSQGIVNDARAFHFEGIRFTLLETDEALQMHKAAYLQWKPDWDLLEINSLLKPINSCESDHCLMERMFLLCAIEGQKALTDVGPVYEYLSRYRDWLGAHLQRAMSPDYPLVPDSQELFCLSSSQRRTLINQMHEQSKQMRNAPVCALLFRCYENCRDIFEGKAETLDVLIKDGLLHQLYDYMNSMWEYSDFFKLLGNTRPQIEILEVGAGTGGLTAKVLEGLRSDFGERMYLNYTFTDISAGFFVQAQERFKGWQNIEYKVLDISKDPLAQGFKAGQYDLIIASNVIHATPVLQKTLANILSLLRPEGQLLMQEICTETKWANYIMGLFPGWWLSEQSERTGQPYISPELWDTELRAAGFAGVEASALDGAPPYHINATILARPCYDTRHSDRVTLLSGYEIHHLAYRVEEMLHDQDIVAQHCLFGEPLPPGQALISFLDVDCPFFKDFDSVKMTQFLDMVRTLQHTIVVWLTRAIHINPIDPDFALVTGLARTIRSELGMYFATLELESTTDLSASAICHVFHKLRQTTADNHSDVDPDMEFAWANGVINISRFHWASMAVTPDEMLDGTSARALVIGQRGSLQTLKWTQRRLTELMPEEVQIKMYAVGMNFKDIVIAMGIIDGGDAAGNILGCEGSGIITKTGSAVEHVQPGDRVMVLGGHVGTFTTELQTLGRLCCKIPDQLAWDEAATMPCVYITVLRALIDKGNLREGQSVLIHSAAGGVGLAAINIARWVGARILVTVGTKEKADHLAQAYGIPRHHIFSSRDISFVDGVSRATDGRGVDVVLNSLSGELLHASWKCVARGGCMLELGKRDLIGRGQLAMDAFEENRSFIGIDVGALAIDDVSTTSRLLKQVVDLYTQGKIHPISPSTRFGAENVAEAFSHMQKGLHIGKIVVTFPAADILPLSPCLPEVWLRPDANYLLVGGLGGLGMTVAKWMVMHGARNLAFLSRSANHGKHRAFFQELAEMSCQAQAITCDVCELSSVRDAVSKLDKPIAGVLHMGMVLSDISILDLDVEIWRAAIGPKVQGTWNLHTALPRDMDHFVMFSSASGICGYWGQANYAAGNTFQDSFAQYRTSQGSPAAVIDIGAVEDVGFISQNPTILEQMRSTSTSMLSEQAFLDGLQLAMSRSNKRPAPQLKTVTEGHMYPGQVSIGLECSLPIADPNNTVIWKRDPRFAIYRNIEQADSVTTHTSRGPLQKLISTLRANQSKLDDSHIARILTEAIARSVFGFLMKADTEEIDHTLTLESIGVDSLVAIEIRNWVKHNLSVDVSVLELMAGGSLEQLGSLVARRLREKYTSSSTSSSETKVNREN</sequence>
<dbReference type="CDD" id="cd05195">
    <property type="entry name" value="enoyl_red"/>
    <property type="match status" value="1"/>
</dbReference>
<feature type="region of interest" description="C-terminal hotdog fold" evidence="8">
    <location>
        <begin position="1113"/>
        <end position="1267"/>
    </location>
</feature>
<dbReference type="GO" id="GO:0032259">
    <property type="term" value="P:methylation"/>
    <property type="evidence" value="ECO:0007669"/>
    <property type="project" value="UniProtKB-KW"/>
</dbReference>
<dbReference type="CDD" id="cd00833">
    <property type="entry name" value="PKS"/>
    <property type="match status" value="1"/>
</dbReference>
<dbReference type="Proteomes" id="UP001302367">
    <property type="component" value="Chromosome 8"/>
</dbReference>
<organism evidence="12 14">
    <name type="scientific">Cercospora beticola</name>
    <name type="common">Sugarbeet leaf spot fungus</name>
    <dbReference type="NCBI Taxonomy" id="122368"/>
    <lineage>
        <taxon>Eukaryota</taxon>
        <taxon>Fungi</taxon>
        <taxon>Dikarya</taxon>
        <taxon>Ascomycota</taxon>
        <taxon>Pezizomycotina</taxon>
        <taxon>Dothideomycetes</taxon>
        <taxon>Dothideomycetidae</taxon>
        <taxon>Mycosphaerellales</taxon>
        <taxon>Mycosphaerellaceae</taxon>
        <taxon>Cercospora</taxon>
    </lineage>
</organism>
<keyword evidence="2" id="KW-0597">Phosphoprotein</keyword>
<dbReference type="GO" id="GO:1901336">
    <property type="term" value="P:lactone biosynthetic process"/>
    <property type="evidence" value="ECO:0007669"/>
    <property type="project" value="UniProtKB-ARBA"/>
</dbReference>
<dbReference type="InterPro" id="IPR016035">
    <property type="entry name" value="Acyl_Trfase/lysoPLipase"/>
</dbReference>
<dbReference type="PROSITE" id="PS52019">
    <property type="entry name" value="PKS_MFAS_DH"/>
    <property type="match status" value="1"/>
</dbReference>
<dbReference type="InterPro" id="IPR029063">
    <property type="entry name" value="SAM-dependent_MTases_sf"/>
</dbReference>
<dbReference type="InterPro" id="IPR013217">
    <property type="entry name" value="Methyltransf_12"/>
</dbReference>
<evidence type="ECO:0000256" key="8">
    <source>
        <dbReference type="PROSITE-ProRule" id="PRU01363"/>
    </source>
</evidence>
<evidence type="ECO:0000259" key="11">
    <source>
        <dbReference type="PROSITE" id="PS52019"/>
    </source>
</evidence>
<evidence type="ECO:0000313" key="13">
    <source>
        <dbReference type="EMBL" id="WPB06799.1"/>
    </source>
</evidence>
<dbReference type="InterPro" id="IPR032821">
    <property type="entry name" value="PKS_assoc"/>
</dbReference>
<dbReference type="GO" id="GO:0004312">
    <property type="term" value="F:fatty acid synthase activity"/>
    <property type="evidence" value="ECO:0007669"/>
    <property type="project" value="TreeGrafter"/>
</dbReference>
<reference evidence="13 15" key="2">
    <citation type="submission" date="2023-09" db="EMBL/GenBank/DDBJ databases">
        <title>Complete-Gapless Cercospora beticola genome.</title>
        <authorList>
            <person name="Wyatt N.A."/>
            <person name="Spanner R.E."/>
            <person name="Bolton M.D."/>
        </authorList>
    </citation>
    <scope>NUCLEOTIDE SEQUENCE [LARGE SCALE GENOMIC DNA]</scope>
    <source>
        <strain evidence="13">Cb09-40</strain>
    </source>
</reference>
<dbReference type="InterPro" id="IPR020806">
    <property type="entry name" value="PKS_PP-bd"/>
</dbReference>
<dbReference type="GO" id="GO:0031177">
    <property type="term" value="F:phosphopantetheine binding"/>
    <property type="evidence" value="ECO:0007669"/>
    <property type="project" value="InterPro"/>
</dbReference>
<dbReference type="EMBL" id="LKMD01000103">
    <property type="protein sequence ID" value="PIA96147.1"/>
    <property type="molecule type" value="Genomic_DNA"/>
</dbReference>
<dbReference type="Gene3D" id="3.40.50.150">
    <property type="entry name" value="Vaccinia Virus protein VP39"/>
    <property type="match status" value="1"/>
</dbReference>
<dbReference type="Pfam" id="PF08240">
    <property type="entry name" value="ADH_N"/>
    <property type="match status" value="1"/>
</dbReference>